<reference evidence="4" key="2">
    <citation type="submission" date="2016-02" db="EMBL/GenBank/DDBJ databases">
        <title>Draft genome sequence of five rapidly growing Mycobacterium species.</title>
        <authorList>
            <person name="Katahira K."/>
            <person name="Gotou Y."/>
            <person name="Iida K."/>
            <person name="Ogura Y."/>
            <person name="Hayashi T."/>
        </authorList>
    </citation>
    <scope>NUCLEOTIDE SEQUENCE [LARGE SCALE GENOMIC DNA]</scope>
    <source>
        <strain evidence="4">JCM6362</strain>
    </source>
</reference>
<dbReference type="Proteomes" id="UP000069654">
    <property type="component" value="Unassembled WGS sequence"/>
</dbReference>
<feature type="compositionally biased region" description="Basic and acidic residues" evidence="1">
    <location>
        <begin position="647"/>
        <end position="656"/>
    </location>
</feature>
<organism evidence="3 4">
    <name type="scientific">Mycolicibacterium thermoresistibile</name>
    <name type="common">Mycobacterium thermoresistibile</name>
    <dbReference type="NCBI Taxonomy" id="1797"/>
    <lineage>
        <taxon>Bacteria</taxon>
        <taxon>Bacillati</taxon>
        <taxon>Actinomycetota</taxon>
        <taxon>Actinomycetes</taxon>
        <taxon>Mycobacteriales</taxon>
        <taxon>Mycobacteriaceae</taxon>
        <taxon>Mycolicibacterium</taxon>
    </lineage>
</organism>
<feature type="compositionally biased region" description="Polar residues" evidence="1">
    <location>
        <begin position="625"/>
        <end position="646"/>
    </location>
</feature>
<dbReference type="EMBL" id="BCTB01000056">
    <property type="protein sequence ID" value="GAT17602.1"/>
    <property type="molecule type" value="Genomic_DNA"/>
</dbReference>
<name>A0A100XJ63_MYCTH</name>
<feature type="compositionally biased region" description="Basic and acidic residues" evidence="1">
    <location>
        <begin position="561"/>
        <end position="582"/>
    </location>
</feature>
<keyword evidence="2" id="KW-0812">Transmembrane</keyword>
<sequence length="656" mass="68071">MRAHFNAFVTSGVAIVGAGIIATPSLITAPPADILVRADANTSHAVNLAADADALQLQEQFDALLAATDLIERIQQAVGYIIEAGFGSGFDPHESADDPIDGTFRLIEGFGASAVRTARGAALLPLGVIAALQAVAEGGDPAEALAQFIRQVIDGPGWAVNPILYALRDTLIVPLGGDPGFFADVQFGLAQAGTALGDVIVALLGLDDSDVIGRIQEAVDRIFSDGFGSGFDQHESADDPVDGMFRLIEGVGASLIRTLSGLALLPLGLLSVPAALLSGDDPRVALAEFIRNTVDGPSWAVNPILFALRDSLIEPLGGQPGVFADIQNQLQSVSKQIGNTIVDLLGLPTVSTMAAGAAASDAMSVDPLTRALEAIDYIVDKGFGSGFEGHRPAEDVVDGFFRLTEGFGAAAVRTVYGAALLPLGLIDVAASVVDGGDTRAALADFITQTVHGPSWAINPVLFALRDALIEPLGGKTGVFADVQNRLQSASKDVGAAIVSLLGLDAAAAEGNSTGSQNVLRTAGERNEPGQAGAMRFAQDGPTALPGGGETLVVESPAADGLKQEQPDKPKIEHRKVEKRELRTGLLPTPVDLGTHRQPQRAQTPVELQQKPGGVKVDRNHKRFTKFTTHESGSPQGASSEAPSSPDRSNDKPTTKK</sequence>
<feature type="transmembrane region" description="Helical" evidence="2">
    <location>
        <begin position="7"/>
        <end position="27"/>
    </location>
</feature>
<evidence type="ECO:0000256" key="2">
    <source>
        <dbReference type="SAM" id="Phobius"/>
    </source>
</evidence>
<keyword evidence="2" id="KW-0472">Membrane</keyword>
<evidence type="ECO:0000313" key="4">
    <source>
        <dbReference type="Proteomes" id="UP000069654"/>
    </source>
</evidence>
<dbReference type="STRING" id="1797.RMCT_4571"/>
<gene>
    <name evidence="3" type="ORF">RMCT_4571</name>
</gene>
<proteinExistence type="predicted"/>
<feature type="region of interest" description="Disordered" evidence="1">
    <location>
        <begin position="557"/>
        <end position="656"/>
    </location>
</feature>
<protein>
    <submittedName>
        <fullName evidence="3">Uncharacterized protein</fullName>
    </submittedName>
</protein>
<accession>A0A100XJ63</accession>
<dbReference type="AlphaFoldDB" id="A0A100XJ63"/>
<keyword evidence="2" id="KW-1133">Transmembrane helix</keyword>
<evidence type="ECO:0000256" key="1">
    <source>
        <dbReference type="SAM" id="MobiDB-lite"/>
    </source>
</evidence>
<reference evidence="3 4" key="1">
    <citation type="journal article" date="2016" name="Genome Announc.">
        <title>Draft Genome Sequences of Five Rapidly Growing Mycobacterium Species, M. thermoresistibile, M. fortuitum subsp. acetamidolyticum, M. canariasense, M. brisbanense, and M. novocastrense.</title>
        <authorList>
            <person name="Katahira K."/>
            <person name="Ogura Y."/>
            <person name="Gotoh Y."/>
            <person name="Hayashi T."/>
        </authorList>
    </citation>
    <scope>NUCLEOTIDE SEQUENCE [LARGE SCALE GENOMIC DNA]</scope>
    <source>
        <strain evidence="3 4">JCM6362</strain>
    </source>
</reference>
<evidence type="ECO:0000313" key="3">
    <source>
        <dbReference type="EMBL" id="GAT17602.1"/>
    </source>
</evidence>
<comment type="caution">
    <text evidence="3">The sequence shown here is derived from an EMBL/GenBank/DDBJ whole genome shotgun (WGS) entry which is preliminary data.</text>
</comment>